<comment type="caution">
    <text evidence="5">The sequence shown here is derived from an EMBL/GenBank/DDBJ whole genome shotgun (WGS) entry which is preliminary data.</text>
</comment>
<dbReference type="PANTHER" id="PTHR13964:SF25">
    <property type="entry name" value="AT-RICH INTERACTIVE DOMAIN-CONTAINING PROTEIN 5A"/>
    <property type="match status" value="1"/>
</dbReference>
<evidence type="ECO:0000259" key="4">
    <source>
        <dbReference type="PROSITE" id="PS51011"/>
    </source>
</evidence>
<dbReference type="InterPro" id="IPR036431">
    <property type="entry name" value="ARID_dom_sf"/>
</dbReference>
<dbReference type="SUPFAM" id="SSF46774">
    <property type="entry name" value="ARID-like"/>
    <property type="match status" value="1"/>
</dbReference>
<evidence type="ECO:0000256" key="2">
    <source>
        <dbReference type="ARBA" id="ARBA00023163"/>
    </source>
</evidence>
<dbReference type="InterPro" id="IPR001606">
    <property type="entry name" value="ARID_dom"/>
</dbReference>
<feature type="non-terminal residue" evidence="5">
    <location>
        <position position="1"/>
    </location>
</feature>
<dbReference type="SMART" id="SM01014">
    <property type="entry name" value="ARID"/>
    <property type="match status" value="1"/>
</dbReference>
<proteinExistence type="predicted"/>
<dbReference type="Pfam" id="PF01388">
    <property type="entry name" value="ARID"/>
    <property type="match status" value="1"/>
</dbReference>
<keyword evidence="2" id="KW-0804">Transcription</keyword>
<dbReference type="Proteomes" id="UP001166052">
    <property type="component" value="Unassembled WGS sequence"/>
</dbReference>
<dbReference type="SMART" id="SM00501">
    <property type="entry name" value="BRIGHT"/>
    <property type="match status" value="1"/>
</dbReference>
<evidence type="ECO:0000256" key="1">
    <source>
        <dbReference type="ARBA" id="ARBA00023015"/>
    </source>
</evidence>
<gene>
    <name evidence="5" type="primary">Arid5b_2</name>
    <name evidence="5" type="ORF">GTO92_0001449</name>
</gene>
<accession>A0ABS2YWF4</accession>
<dbReference type="Gene3D" id="1.10.150.60">
    <property type="entry name" value="ARID DNA-binding domain"/>
    <property type="match status" value="1"/>
</dbReference>
<protein>
    <submittedName>
        <fullName evidence="5">ARI5B protein</fullName>
    </submittedName>
</protein>
<dbReference type="PANTHER" id="PTHR13964">
    <property type="entry name" value="RBP-RELATED"/>
    <property type="match status" value="1"/>
</dbReference>
<feature type="domain" description="ARID" evidence="4">
    <location>
        <begin position="18"/>
        <end position="96"/>
    </location>
</feature>
<dbReference type="PROSITE" id="PS51011">
    <property type="entry name" value="ARID"/>
    <property type="match status" value="1"/>
</dbReference>
<reference evidence="5" key="1">
    <citation type="journal article" date="2021" name="Cell">
        <title>Tracing the genetic footprints of vertebrate landing in non-teleost ray-finned fishes.</title>
        <authorList>
            <person name="Bi X."/>
            <person name="Wang K."/>
            <person name="Yang L."/>
            <person name="Pan H."/>
            <person name="Jiang H."/>
            <person name="Wei Q."/>
            <person name="Fang M."/>
            <person name="Yu H."/>
            <person name="Zhu C."/>
            <person name="Cai Y."/>
            <person name="He Y."/>
            <person name="Gan X."/>
            <person name="Zeng H."/>
            <person name="Yu D."/>
            <person name="Zhu Y."/>
            <person name="Jiang H."/>
            <person name="Qiu Q."/>
            <person name="Yang H."/>
            <person name="Zhang Y.E."/>
            <person name="Wang W."/>
            <person name="Zhu M."/>
            <person name="He S."/>
            <person name="Zhang G."/>
        </authorList>
    </citation>
    <scope>NUCLEOTIDE SEQUENCE</scope>
    <source>
        <strain evidence="5">Bchr_001</strain>
    </source>
</reference>
<sequence>MANEEAEELRTDMVNKPVQLEEEFLRDLYLFMKKRDTPIERIPNLVDLFIMFKTVQSLGGYKEVTTQQLWKQVYNRLGGNPRSTSAATCTRRHYEK</sequence>
<dbReference type="EMBL" id="JAAWVN010010170">
    <property type="protein sequence ID" value="MBN3290920.1"/>
    <property type="molecule type" value="Genomic_DNA"/>
</dbReference>
<keyword evidence="6" id="KW-1185">Reference proteome</keyword>
<feature type="non-terminal residue" evidence="5">
    <location>
        <position position="96"/>
    </location>
</feature>
<evidence type="ECO:0000256" key="3">
    <source>
        <dbReference type="ARBA" id="ARBA00023242"/>
    </source>
</evidence>
<evidence type="ECO:0000313" key="5">
    <source>
        <dbReference type="EMBL" id="MBN3290920.1"/>
    </source>
</evidence>
<evidence type="ECO:0000313" key="6">
    <source>
        <dbReference type="Proteomes" id="UP001166052"/>
    </source>
</evidence>
<keyword evidence="3" id="KW-0539">Nucleus</keyword>
<organism evidence="5 6">
    <name type="scientific">Polypterus senegalus</name>
    <name type="common">Senegal bichir</name>
    <dbReference type="NCBI Taxonomy" id="55291"/>
    <lineage>
        <taxon>Eukaryota</taxon>
        <taxon>Metazoa</taxon>
        <taxon>Chordata</taxon>
        <taxon>Craniata</taxon>
        <taxon>Vertebrata</taxon>
        <taxon>Euteleostomi</taxon>
        <taxon>Actinopterygii</taxon>
        <taxon>Polypteriformes</taxon>
        <taxon>Polypteridae</taxon>
        <taxon>Polypterus</taxon>
    </lineage>
</organism>
<name>A0ABS2YWF4_POLSE</name>
<keyword evidence="1" id="KW-0805">Transcription regulation</keyword>
<dbReference type="InterPro" id="IPR051232">
    <property type="entry name" value="ARID/SWI1_ChromRemod"/>
</dbReference>